<feature type="transmembrane region" description="Helical" evidence="1">
    <location>
        <begin position="609"/>
        <end position="630"/>
    </location>
</feature>
<gene>
    <name evidence="2" type="ORF">GCM10010326_74840</name>
</gene>
<name>A0ABQ3AVY2_9ACTN</name>
<feature type="transmembrane region" description="Helical" evidence="1">
    <location>
        <begin position="658"/>
        <end position="680"/>
    </location>
</feature>
<proteinExistence type="predicted"/>
<comment type="caution">
    <text evidence="2">The sequence shown here is derived from an EMBL/GenBank/DDBJ whole genome shotgun (WGS) entry which is preliminary data.</text>
</comment>
<dbReference type="RefSeq" id="WP_190029451.1">
    <property type="nucleotide sequence ID" value="NZ_BMUU01000022.1"/>
</dbReference>
<dbReference type="GeneID" id="96295323"/>
<organism evidence="2 3">
    <name type="scientific">Streptomyces xanthochromogenes</name>
    <dbReference type="NCBI Taxonomy" id="67384"/>
    <lineage>
        <taxon>Bacteria</taxon>
        <taxon>Bacillati</taxon>
        <taxon>Actinomycetota</taxon>
        <taxon>Actinomycetes</taxon>
        <taxon>Kitasatosporales</taxon>
        <taxon>Streptomycetaceae</taxon>
        <taxon>Streptomyces</taxon>
    </lineage>
</organism>
<keyword evidence="1" id="KW-0812">Transmembrane</keyword>
<feature type="transmembrane region" description="Helical" evidence="1">
    <location>
        <begin position="243"/>
        <end position="270"/>
    </location>
</feature>
<feature type="transmembrane region" description="Helical" evidence="1">
    <location>
        <begin position="407"/>
        <end position="428"/>
    </location>
</feature>
<feature type="transmembrane region" description="Helical" evidence="1">
    <location>
        <begin position="692"/>
        <end position="718"/>
    </location>
</feature>
<evidence type="ECO:0000256" key="1">
    <source>
        <dbReference type="SAM" id="Phobius"/>
    </source>
</evidence>
<keyword evidence="3" id="KW-1185">Reference proteome</keyword>
<evidence type="ECO:0008006" key="4">
    <source>
        <dbReference type="Google" id="ProtNLM"/>
    </source>
</evidence>
<sequence length="731" mass="76907">MKHTRAPLWWQMLRTGVTAARAGESGRTRFLALVMATVVAALTGAAFVASAATFDARETRGQARNPVMAEHGQQPKALWSRYWDSEQGRQYSVVIVWPLTADAPLPPGLPRWPAPGEAFLSPALAHAPADADFTHRYGQAVGQIGQTGLATPGERLVYTRPSQAMLNSSYLDPIVGFGSIGPSFGDLKAIESDRATQLNLILLALLGLPAAGLTVAAARMGAPGHDRRARLLAVLGANRAARAWMDFGAAALPVLTGAIAAAALVTPALFFNLTLPWINFTLAATDLRHAAGSLVLALAGAVAFVIAVTLLLQPSADRRTDIRVTEAGVLRRLALAACPAFLLLAVTTGPLLGGGQRSAFGYLFAVLGVWATLAPVIGWITARYASRMAAAAHRTGEPGRLIAARRLAAHPGAAVRLVATLIIAIGVIGQTQLISTLLYNRSDDNEYVGSARGQSMALVQAADRARPSSEFRAALPGGIHMVSLGHVNLSPDGSSSRRLIQAPCADLTALHLPCPAGHESPEVTTQHLDRRLRATTYAYFGDTPATVRTGPTARLDPEDTWLVVFTPDGSALDLPAIKRAARLTLSTDSVIRPLSEGNGSNILGLQARWIPFLGTIGTLYMATAMVFSSLSEFIRFARTLAPLTVLTGNSTIFRTTALWSLSLPITIAGAGGVAAYVVLAQPISGGSQGAQLSLSLCIELLVLTLVLAAVAAGAASLASKRETRQWRPRAD</sequence>
<protein>
    <recommendedName>
        <fullName evidence="4">ABC transporter permease</fullName>
    </recommendedName>
</protein>
<evidence type="ECO:0000313" key="3">
    <source>
        <dbReference type="Proteomes" id="UP000600946"/>
    </source>
</evidence>
<keyword evidence="1" id="KW-1133">Transmembrane helix</keyword>
<feature type="transmembrane region" description="Helical" evidence="1">
    <location>
        <begin position="290"/>
        <end position="312"/>
    </location>
</feature>
<dbReference type="EMBL" id="BMUU01000022">
    <property type="protein sequence ID" value="GGY69606.1"/>
    <property type="molecule type" value="Genomic_DNA"/>
</dbReference>
<reference evidence="3" key="1">
    <citation type="journal article" date="2019" name="Int. J. Syst. Evol. Microbiol.">
        <title>The Global Catalogue of Microorganisms (GCM) 10K type strain sequencing project: providing services to taxonomists for standard genome sequencing and annotation.</title>
        <authorList>
            <consortium name="The Broad Institute Genomics Platform"/>
            <consortium name="The Broad Institute Genome Sequencing Center for Infectious Disease"/>
            <person name="Wu L."/>
            <person name="Ma J."/>
        </authorList>
    </citation>
    <scope>NUCLEOTIDE SEQUENCE [LARGE SCALE GENOMIC DNA]</scope>
    <source>
        <strain evidence="3">JCM 4594</strain>
    </source>
</reference>
<dbReference type="Proteomes" id="UP000600946">
    <property type="component" value="Unassembled WGS sequence"/>
</dbReference>
<accession>A0ABQ3AVY2</accession>
<feature type="transmembrane region" description="Helical" evidence="1">
    <location>
        <begin position="200"/>
        <end position="222"/>
    </location>
</feature>
<keyword evidence="1" id="KW-0472">Membrane</keyword>
<evidence type="ECO:0000313" key="2">
    <source>
        <dbReference type="EMBL" id="GGY69606.1"/>
    </source>
</evidence>
<feature type="transmembrane region" description="Helical" evidence="1">
    <location>
        <begin position="359"/>
        <end position="386"/>
    </location>
</feature>
<feature type="transmembrane region" description="Helical" evidence="1">
    <location>
        <begin position="333"/>
        <end position="353"/>
    </location>
</feature>